<dbReference type="EMBL" id="CALYLO010000001">
    <property type="protein sequence ID" value="CAH8243298.1"/>
    <property type="molecule type" value="Genomic_DNA"/>
</dbReference>
<accession>A0ABN8U195</accession>
<gene>
    <name evidence="1" type="ORF">WJ0W_000524</name>
</gene>
<proteinExistence type="predicted"/>
<protein>
    <submittedName>
        <fullName evidence="1">Uncharacterized protein</fullName>
    </submittedName>
</protein>
<evidence type="ECO:0000313" key="1">
    <source>
        <dbReference type="EMBL" id="CAH8243298.1"/>
    </source>
</evidence>
<dbReference type="Proteomes" id="UP001154322">
    <property type="component" value="Unassembled WGS sequence"/>
</dbReference>
<organism evidence="1 2">
    <name type="scientific">Paenibacillus melissococcoides</name>
    <dbReference type="NCBI Taxonomy" id="2912268"/>
    <lineage>
        <taxon>Bacteria</taxon>
        <taxon>Bacillati</taxon>
        <taxon>Bacillota</taxon>
        <taxon>Bacilli</taxon>
        <taxon>Bacillales</taxon>
        <taxon>Paenibacillaceae</taxon>
        <taxon>Paenibacillus</taxon>
    </lineage>
</organism>
<sequence length="53" mass="6224">MQEFHQIAAERAEIDASAQHFTASSIFDRFARRRFSRIHILCYLVISIILQCL</sequence>
<evidence type="ECO:0000313" key="2">
    <source>
        <dbReference type="Proteomes" id="UP001154322"/>
    </source>
</evidence>
<keyword evidence="2" id="KW-1185">Reference proteome</keyword>
<reference evidence="1" key="1">
    <citation type="submission" date="2022-06" db="EMBL/GenBank/DDBJ databases">
        <authorList>
            <person name="Dietemann V."/>
            <person name="Ory F."/>
            <person name="Dainat B."/>
            <person name="Oberhansli S."/>
        </authorList>
    </citation>
    <scope>NUCLEOTIDE SEQUENCE</scope>
    <source>
        <strain evidence="1">Ena-SAMPLE-TAB-26-04-2022-14:26:32:270-5432</strain>
    </source>
</reference>
<name>A0ABN8U195_9BACL</name>
<comment type="caution">
    <text evidence="1">The sequence shown here is derived from an EMBL/GenBank/DDBJ whole genome shotgun (WGS) entry which is preliminary data.</text>
</comment>